<feature type="transmembrane region" description="Helical" evidence="7">
    <location>
        <begin position="90"/>
        <end position="110"/>
    </location>
</feature>
<keyword evidence="3" id="KW-1003">Cell membrane</keyword>
<accession>A8I8X4</accession>
<dbReference type="SUPFAM" id="SSF161098">
    <property type="entry name" value="MetI-like"/>
    <property type="match status" value="1"/>
</dbReference>
<evidence type="ECO:0000256" key="2">
    <source>
        <dbReference type="ARBA" id="ARBA00022448"/>
    </source>
</evidence>
<dbReference type="HOGENOM" id="CLU_046113_1_4_5"/>
<dbReference type="STRING" id="438753.AZC_2716"/>
<evidence type="ECO:0000256" key="7">
    <source>
        <dbReference type="RuleBase" id="RU363032"/>
    </source>
</evidence>
<keyword evidence="4 7" id="KW-0812">Transmembrane</keyword>
<feature type="transmembrane region" description="Helical" evidence="7">
    <location>
        <begin position="117"/>
        <end position="137"/>
    </location>
</feature>
<evidence type="ECO:0000313" key="9">
    <source>
        <dbReference type="EMBL" id="BAF88714.1"/>
    </source>
</evidence>
<comment type="subcellular location">
    <subcellularLocation>
        <location evidence="1 7">Cell membrane</location>
        <topology evidence="1 7">Multi-pass membrane protein</topology>
    </subcellularLocation>
</comment>
<protein>
    <submittedName>
        <fullName evidence="9">ABC transporter permease protein</fullName>
    </submittedName>
</protein>
<sequence length="279" mass="30731">MSEVELTTLRPRPLPRPSLSLPRLWRHTGVRRIVILALLALIWQAAALWQNNPLLFPTFTDTVKAFIEATTSEGMLWSALASLTVLLKGYAIAIALALALVSGAVAIPFLRDVLQTLTSMFNPLPAIALLPLAMMWLGLGEPALLLVLVHAVLWPFALATLSGFEQVPETQRLVGRNYGLRGPAYVVHILLPAALPSILSGLKISWAFAWRTLIAAELVFGVSSSQGGLGWFIYRNRNELLTDRVFAGLATVILIGLVVEMVVFRFIERRTVVRWGVQH</sequence>
<reference evidence="10" key="2">
    <citation type="submission" date="2007-04" db="EMBL/GenBank/DDBJ databases">
        <title>Complete genome sequence of the nitrogen-fixing bacterium Azorhizobium caulinodans ORS571.</title>
        <authorList>
            <person name="Lee K.B."/>
            <person name="Backer P.D."/>
            <person name="Aono T."/>
            <person name="Liu C.T."/>
            <person name="Suzuki S."/>
            <person name="Suzuki T."/>
            <person name="Kaneko T."/>
            <person name="Yamada M."/>
            <person name="Tabata S."/>
            <person name="Kupfer D.M."/>
            <person name="Najar F.Z."/>
            <person name="Wiley G.B."/>
            <person name="Roe B."/>
            <person name="Binnewies T."/>
            <person name="Ussery D."/>
            <person name="Vereecke D."/>
            <person name="Gevers D."/>
            <person name="Holsters M."/>
            <person name="Oyaizu H."/>
        </authorList>
    </citation>
    <scope>NUCLEOTIDE SEQUENCE [LARGE SCALE GENOMIC DNA]</scope>
    <source>
        <strain evidence="10">ATCC 43989 / DSM 5975 / JCM 20966 / LMG 6465 / NBRC 14845 / NCIMB 13405 / ORS 571</strain>
    </source>
</reference>
<dbReference type="PROSITE" id="PS50928">
    <property type="entry name" value="ABC_TM1"/>
    <property type="match status" value="1"/>
</dbReference>
<reference evidence="9 10" key="3">
    <citation type="journal article" date="2008" name="BMC Genomics">
        <title>The genome of the versatile nitrogen fixer Azorhizobium caulinodans ORS571.</title>
        <authorList>
            <person name="Lee KB."/>
            <person name="Backer P.D."/>
            <person name="Aono T."/>
            <person name="Liu CT."/>
            <person name="Suzuki S."/>
            <person name="Suzuki T."/>
            <person name="Kaneko T."/>
            <person name="Yamada M."/>
            <person name="Tabata S."/>
            <person name="Kupfer D.M."/>
            <person name="Najar F.Z."/>
            <person name="Wiley G.B."/>
            <person name="Roe B."/>
            <person name="Binnewies T.T."/>
            <person name="Ussery D.W."/>
            <person name="D'Haeze W."/>
            <person name="Herder J.D."/>
            <person name="Gevers D."/>
            <person name="Vereecke D."/>
            <person name="Holsters M."/>
            <person name="Oyaizu H."/>
        </authorList>
    </citation>
    <scope>NUCLEOTIDE SEQUENCE [LARGE SCALE GENOMIC DNA]</scope>
    <source>
        <strain evidence="10">ATCC 43989 / DSM 5975 / JCM 20966 / LMG 6465 / NBRC 14845 / NCIMB 13405 / ORS 571</strain>
    </source>
</reference>
<dbReference type="Pfam" id="PF00528">
    <property type="entry name" value="BPD_transp_1"/>
    <property type="match status" value="1"/>
</dbReference>
<comment type="similarity">
    <text evidence="7">Belongs to the binding-protein-dependent transport system permease family.</text>
</comment>
<reference evidence="9 10" key="5">
    <citation type="journal article" date="2010" name="Appl. Environ. Microbiol.">
        <title>phrR-like gene praR of Azorhizobium caulinodans ORS571 is essential for symbiosis with Sesbania rostrata and is involved in expression of reb genes.</title>
        <authorList>
            <person name="Akiba N."/>
            <person name="Aono T."/>
            <person name="Toyazaki H."/>
            <person name="Sato S."/>
            <person name="Oyaizu H."/>
        </authorList>
    </citation>
    <scope>NUCLEOTIDE SEQUENCE [LARGE SCALE GENOMIC DNA]</scope>
    <source>
        <strain evidence="10">ATCC 43989 / DSM 5975 / JCM 20966 / LMG 6465 / NBRC 14845 / NCIMB 13405 / ORS 571</strain>
    </source>
</reference>
<dbReference type="eggNOG" id="COG0600">
    <property type="taxonomic scope" value="Bacteria"/>
</dbReference>
<keyword evidence="5 7" id="KW-1133">Transmembrane helix</keyword>
<name>A8I8X4_AZOC5</name>
<dbReference type="InterPro" id="IPR035906">
    <property type="entry name" value="MetI-like_sf"/>
</dbReference>
<dbReference type="CDD" id="cd06261">
    <property type="entry name" value="TM_PBP2"/>
    <property type="match status" value="1"/>
</dbReference>
<feature type="domain" description="ABC transmembrane type-1" evidence="8">
    <location>
        <begin position="81"/>
        <end position="263"/>
    </location>
</feature>
<keyword evidence="10" id="KW-1185">Reference proteome</keyword>
<evidence type="ECO:0000259" key="8">
    <source>
        <dbReference type="PROSITE" id="PS50928"/>
    </source>
</evidence>
<reference evidence="9 10" key="6">
    <citation type="journal article" date="2011" name="Appl. Environ. Microbiol.">
        <title>Involvement of the azorhizobial chromosome partition gene (parA) in the onset of bacteroid differentiation during Sesbania rostrata stem nodule development.</title>
        <authorList>
            <person name="Liu CT."/>
            <person name="Lee KB."/>
            <person name="Wang YS."/>
            <person name="Peng MH."/>
            <person name="Lee KT."/>
            <person name="Suzuki S."/>
            <person name="Suzuki T."/>
            <person name="Oyaizu H."/>
        </authorList>
    </citation>
    <scope>NUCLEOTIDE SEQUENCE [LARGE SCALE GENOMIC DNA]</scope>
    <source>
        <strain evidence="10">ATCC 43989 / DSM 5975 / JCM 20966 / LMG 6465 / NBRC 14845 / NCIMB 13405 / ORS 571</strain>
    </source>
</reference>
<proteinExistence type="inferred from homology"/>
<evidence type="ECO:0000256" key="3">
    <source>
        <dbReference type="ARBA" id="ARBA00022475"/>
    </source>
</evidence>
<keyword evidence="6 7" id="KW-0472">Membrane</keyword>
<evidence type="ECO:0000256" key="1">
    <source>
        <dbReference type="ARBA" id="ARBA00004651"/>
    </source>
</evidence>
<dbReference type="Gene3D" id="1.10.3720.10">
    <property type="entry name" value="MetI-like"/>
    <property type="match status" value="1"/>
</dbReference>
<dbReference type="Proteomes" id="UP000000270">
    <property type="component" value="Chromosome"/>
</dbReference>
<dbReference type="AlphaFoldDB" id="A8I8X4"/>
<reference evidence="9 10" key="4">
    <citation type="journal article" date="2009" name="Appl. Environ. Microbiol.">
        <title>Comparative genome-wide transcriptional profiling of Azorhizobium caulinodans ORS571 grown under free-living and symbiotic conditions.</title>
        <authorList>
            <person name="Tsukada S."/>
            <person name="Aono T."/>
            <person name="Akiba N."/>
            <person name="Lee KB."/>
            <person name="Liu CT."/>
            <person name="Toyazaki H."/>
            <person name="Oyaizu H."/>
        </authorList>
    </citation>
    <scope>NUCLEOTIDE SEQUENCE [LARGE SCALE GENOMIC DNA]</scope>
    <source>
        <strain evidence="10">ATCC 43989 / DSM 5975 / JCM 20966 / LMG 6465 / NBRC 14845 / NCIMB 13405 / ORS 571</strain>
    </source>
</reference>
<feature type="transmembrane region" description="Helical" evidence="7">
    <location>
        <begin position="214"/>
        <end position="234"/>
    </location>
</feature>
<reference evidence="9 10" key="1">
    <citation type="journal article" date="2007" name="Appl. Environ. Microbiol.">
        <title>Rhizobial factors required for stem nodule maturation and maintenance in Sesbania rostrata-Azorhizobium caulinodans ORS571 symbiosis.</title>
        <authorList>
            <person name="Suzuki S."/>
            <person name="Aono T."/>
            <person name="Lee KB."/>
            <person name="Suzuki T."/>
            <person name="Liu CT."/>
            <person name="Miwa H."/>
            <person name="Wakao S."/>
            <person name="Iki T."/>
            <person name="Oyaizu H."/>
        </authorList>
    </citation>
    <scope>NUCLEOTIDE SEQUENCE [LARGE SCALE GENOMIC DNA]</scope>
    <source>
        <strain evidence="10">ATCC 43989 / DSM 5975 / JCM 20966 / LMG 6465 / NBRC 14845 / NCIMB 13405 / ORS 571</strain>
    </source>
</reference>
<feature type="transmembrane region" description="Helical" evidence="7">
    <location>
        <begin position="143"/>
        <end position="164"/>
    </location>
</feature>
<dbReference type="KEGG" id="azc:AZC_2716"/>
<keyword evidence="2 7" id="KW-0813">Transport</keyword>
<dbReference type="PANTHER" id="PTHR30151">
    <property type="entry name" value="ALKANE SULFONATE ABC TRANSPORTER-RELATED, MEMBRANE SUBUNIT"/>
    <property type="match status" value="1"/>
</dbReference>
<dbReference type="RefSeq" id="WP_012171240.1">
    <property type="nucleotide sequence ID" value="NC_009937.1"/>
</dbReference>
<dbReference type="GO" id="GO:0055085">
    <property type="term" value="P:transmembrane transport"/>
    <property type="evidence" value="ECO:0007669"/>
    <property type="project" value="InterPro"/>
</dbReference>
<dbReference type="PANTHER" id="PTHR30151:SF16">
    <property type="entry name" value="ABC TRANSPORTER PERMEASE PROTEIN"/>
    <property type="match status" value="1"/>
</dbReference>
<dbReference type="GO" id="GO:0005886">
    <property type="term" value="C:plasma membrane"/>
    <property type="evidence" value="ECO:0007669"/>
    <property type="project" value="UniProtKB-SubCell"/>
</dbReference>
<dbReference type="EMBL" id="AP009384">
    <property type="protein sequence ID" value="BAF88714.1"/>
    <property type="molecule type" value="Genomic_DNA"/>
</dbReference>
<organism evidence="9 10">
    <name type="scientific">Azorhizobium caulinodans (strain ATCC 43989 / DSM 5975 / JCM 20966 / LMG 6465 / NBRC 14845 / NCIMB 13405 / ORS 571)</name>
    <dbReference type="NCBI Taxonomy" id="438753"/>
    <lineage>
        <taxon>Bacteria</taxon>
        <taxon>Pseudomonadati</taxon>
        <taxon>Pseudomonadota</taxon>
        <taxon>Alphaproteobacteria</taxon>
        <taxon>Hyphomicrobiales</taxon>
        <taxon>Xanthobacteraceae</taxon>
        <taxon>Azorhizobium</taxon>
    </lineage>
</organism>
<feature type="transmembrane region" description="Helical" evidence="7">
    <location>
        <begin position="33"/>
        <end position="50"/>
    </location>
</feature>
<evidence type="ECO:0000313" key="10">
    <source>
        <dbReference type="Proteomes" id="UP000000270"/>
    </source>
</evidence>
<evidence type="ECO:0000256" key="4">
    <source>
        <dbReference type="ARBA" id="ARBA00022692"/>
    </source>
</evidence>
<evidence type="ECO:0000256" key="6">
    <source>
        <dbReference type="ARBA" id="ARBA00023136"/>
    </source>
</evidence>
<feature type="transmembrane region" description="Helical" evidence="7">
    <location>
        <begin position="185"/>
        <end position="208"/>
    </location>
</feature>
<evidence type="ECO:0000256" key="5">
    <source>
        <dbReference type="ARBA" id="ARBA00022989"/>
    </source>
</evidence>
<feature type="transmembrane region" description="Helical" evidence="7">
    <location>
        <begin position="246"/>
        <end position="267"/>
    </location>
</feature>
<dbReference type="InterPro" id="IPR000515">
    <property type="entry name" value="MetI-like"/>
</dbReference>
<gene>
    <name evidence="9" type="ordered locus">AZC_2716</name>
</gene>